<keyword evidence="1" id="KW-0812">Transmembrane</keyword>
<dbReference type="RefSeq" id="WP_270679901.1">
    <property type="nucleotide sequence ID" value="NZ_JAQFWP010000050.1"/>
</dbReference>
<dbReference type="EMBL" id="JAQFWP010000050">
    <property type="protein sequence ID" value="MDA2807272.1"/>
    <property type="molecule type" value="Genomic_DNA"/>
</dbReference>
<proteinExistence type="predicted"/>
<sequence>MLNFFVAGTQKATATIKNRLTAAENKQDKGAGFVEYAGVLLVIGAIAAAVYGVVAGDSGIGETISDGIESAVERAFGEVSEAEGGDDGGLLF</sequence>
<dbReference type="Proteomes" id="UP001165685">
    <property type="component" value="Unassembled WGS sequence"/>
</dbReference>
<evidence type="ECO:0008006" key="4">
    <source>
        <dbReference type="Google" id="ProtNLM"/>
    </source>
</evidence>
<evidence type="ECO:0000313" key="3">
    <source>
        <dbReference type="Proteomes" id="UP001165685"/>
    </source>
</evidence>
<name>A0ABT4TRH3_9ACTN</name>
<evidence type="ECO:0000313" key="2">
    <source>
        <dbReference type="EMBL" id="MDA2807272.1"/>
    </source>
</evidence>
<reference evidence="2" key="1">
    <citation type="submission" date="2023-01" db="EMBL/GenBank/DDBJ databases">
        <title>Draft genome sequence of Nocardiopsis sp. LSu2-4 isolated from halophytes.</title>
        <authorList>
            <person name="Duangmal K."/>
            <person name="Chantavorakit T."/>
        </authorList>
    </citation>
    <scope>NUCLEOTIDE SEQUENCE</scope>
    <source>
        <strain evidence="2">LSu2-4</strain>
    </source>
</reference>
<keyword evidence="1" id="KW-0472">Membrane</keyword>
<feature type="transmembrane region" description="Helical" evidence="1">
    <location>
        <begin position="36"/>
        <end position="54"/>
    </location>
</feature>
<keyword evidence="1" id="KW-1133">Transmembrane helix</keyword>
<comment type="caution">
    <text evidence="2">The sequence shown here is derived from an EMBL/GenBank/DDBJ whole genome shotgun (WGS) entry which is preliminary data.</text>
</comment>
<evidence type="ECO:0000256" key="1">
    <source>
        <dbReference type="SAM" id="Phobius"/>
    </source>
</evidence>
<gene>
    <name evidence="2" type="ORF">O4U47_22390</name>
</gene>
<organism evidence="2 3">
    <name type="scientific">Nocardiopsis suaedae</name>
    <dbReference type="NCBI Taxonomy" id="3018444"/>
    <lineage>
        <taxon>Bacteria</taxon>
        <taxon>Bacillati</taxon>
        <taxon>Actinomycetota</taxon>
        <taxon>Actinomycetes</taxon>
        <taxon>Streptosporangiales</taxon>
        <taxon>Nocardiopsidaceae</taxon>
        <taxon>Nocardiopsis</taxon>
    </lineage>
</organism>
<keyword evidence="3" id="KW-1185">Reference proteome</keyword>
<accession>A0ABT4TRH3</accession>
<protein>
    <recommendedName>
        <fullName evidence="4">DUF4244 domain-containing protein</fullName>
    </recommendedName>
</protein>